<proteinExistence type="predicted"/>
<organism evidence="1 2">
    <name type="scientific">Ataeniobius toweri</name>
    <dbReference type="NCBI Taxonomy" id="208326"/>
    <lineage>
        <taxon>Eukaryota</taxon>
        <taxon>Metazoa</taxon>
        <taxon>Chordata</taxon>
        <taxon>Craniata</taxon>
        <taxon>Vertebrata</taxon>
        <taxon>Euteleostomi</taxon>
        <taxon>Actinopterygii</taxon>
        <taxon>Neopterygii</taxon>
        <taxon>Teleostei</taxon>
        <taxon>Neoteleostei</taxon>
        <taxon>Acanthomorphata</taxon>
        <taxon>Ovalentaria</taxon>
        <taxon>Atherinomorphae</taxon>
        <taxon>Cyprinodontiformes</taxon>
        <taxon>Goodeidae</taxon>
        <taxon>Ataeniobius</taxon>
    </lineage>
</organism>
<reference evidence="1 2" key="1">
    <citation type="submission" date="2021-07" db="EMBL/GenBank/DDBJ databases">
        <authorList>
            <person name="Palmer J.M."/>
        </authorList>
    </citation>
    <scope>NUCLEOTIDE SEQUENCE [LARGE SCALE GENOMIC DNA]</scope>
    <source>
        <strain evidence="1 2">AT_MEX2019</strain>
        <tissue evidence="1">Muscle</tissue>
    </source>
</reference>
<evidence type="ECO:0000313" key="1">
    <source>
        <dbReference type="EMBL" id="MED6235616.1"/>
    </source>
</evidence>
<protein>
    <recommendedName>
        <fullName evidence="3">Reverse transcriptase</fullName>
    </recommendedName>
</protein>
<gene>
    <name evidence="1" type="ORF">ATANTOWER_030112</name>
</gene>
<sequence>MEGQNDRYCRPGEIPSTGLGAFRPPGQGCNRGCRPSAPTQGLLFNVLCRAKENRRFSPHFRSHGTRSVPEGASLPHAYVVRSSSSCCEGRLVYVNRSDGHLLSCAYCGRTSPLSQVCLSGSPLAIPGTHVRPLPFSKGVYSVRKSGPLFSAGLRSQNSSVSGRLALCAPSRTGAVQDTCCLLAHVSQLGLKVNLVKSCLVPPQMTTFLGMLLEDICAASWASPSTFDRFYNVNVAAPHPLGQVFLRSSTGPSQ</sequence>
<dbReference type="Proteomes" id="UP001345963">
    <property type="component" value="Unassembled WGS sequence"/>
</dbReference>
<evidence type="ECO:0008006" key="3">
    <source>
        <dbReference type="Google" id="ProtNLM"/>
    </source>
</evidence>
<keyword evidence="2" id="KW-1185">Reference proteome</keyword>
<name>A0ABU7ABU4_9TELE</name>
<comment type="caution">
    <text evidence="1">The sequence shown here is derived from an EMBL/GenBank/DDBJ whole genome shotgun (WGS) entry which is preliminary data.</text>
</comment>
<evidence type="ECO:0000313" key="2">
    <source>
        <dbReference type="Proteomes" id="UP001345963"/>
    </source>
</evidence>
<dbReference type="EMBL" id="JAHUTI010010634">
    <property type="protein sequence ID" value="MED6235616.1"/>
    <property type="molecule type" value="Genomic_DNA"/>
</dbReference>
<accession>A0ABU7ABU4</accession>